<evidence type="ECO:0000256" key="2">
    <source>
        <dbReference type="ARBA" id="ARBA00022692"/>
    </source>
</evidence>
<evidence type="ECO:0000256" key="5">
    <source>
        <dbReference type="SAM" id="MobiDB-lite"/>
    </source>
</evidence>
<dbReference type="Pfam" id="PF13103">
    <property type="entry name" value="TonB_2"/>
    <property type="match status" value="1"/>
</dbReference>
<keyword evidence="3" id="KW-1133">Transmembrane helix</keyword>
<accession>A0A932MNS5</accession>
<organism evidence="6 7">
    <name type="scientific">Tectimicrobiota bacterium</name>
    <dbReference type="NCBI Taxonomy" id="2528274"/>
    <lineage>
        <taxon>Bacteria</taxon>
        <taxon>Pseudomonadati</taxon>
        <taxon>Nitrospinota/Tectimicrobiota group</taxon>
        <taxon>Candidatus Tectimicrobiota</taxon>
    </lineage>
</organism>
<dbReference type="Gene3D" id="3.30.1150.10">
    <property type="match status" value="1"/>
</dbReference>
<feature type="compositionally biased region" description="Basic and acidic residues" evidence="5">
    <location>
        <begin position="90"/>
        <end position="102"/>
    </location>
</feature>
<reference evidence="6" key="1">
    <citation type="submission" date="2020-07" db="EMBL/GenBank/DDBJ databases">
        <title>Huge and variable diversity of episymbiotic CPR bacteria and DPANN archaea in groundwater ecosystems.</title>
        <authorList>
            <person name="He C.Y."/>
            <person name="Keren R."/>
            <person name="Whittaker M."/>
            <person name="Farag I.F."/>
            <person name="Doudna J."/>
            <person name="Cate J.H.D."/>
            <person name="Banfield J.F."/>
        </authorList>
    </citation>
    <scope>NUCLEOTIDE SEQUENCE</scope>
    <source>
        <strain evidence="6">NC_groundwater_763_Ag_S-0.2um_68_21</strain>
    </source>
</reference>
<comment type="caution">
    <text evidence="6">The sequence shown here is derived from an EMBL/GenBank/DDBJ whole genome shotgun (WGS) entry which is preliminary data.</text>
</comment>
<keyword evidence="2" id="KW-0812">Transmembrane</keyword>
<name>A0A932MNS5_UNCTE</name>
<feature type="region of interest" description="Disordered" evidence="5">
    <location>
        <begin position="184"/>
        <end position="227"/>
    </location>
</feature>
<sequence>MRTPPNGKDRLAALAEDAAPEAPHGAGPSRPLIQDPRFRRAWAGSVALHVLLFGWTLYHPSETKARFYGSGTAVSLVGADQIPGGSQKGKSGDRPEDLKEKAVPVPAAPKAPEAKKPPAPSKEEIENIRRIRQLQAEQAEKAARERKERDERERKQRERDARLKEIRERREREDRWRRQYEANLKREADRRQKEASQAARAQTPPAGHPGEGGGDGQGGGSIGGGGGGVARTELERYYGLLGERVRSFWTIPLNLTDLDRLSVTIAVDVDRGGGVRGLKIEKSSGNKVYDEAALRAVERAATPAFPVPPNSVKESVLALGFRFCGASFCR</sequence>
<evidence type="ECO:0000313" key="6">
    <source>
        <dbReference type="EMBL" id="MBI3128068.1"/>
    </source>
</evidence>
<dbReference type="Proteomes" id="UP000782312">
    <property type="component" value="Unassembled WGS sequence"/>
</dbReference>
<dbReference type="InterPro" id="IPR006260">
    <property type="entry name" value="TonB/TolA_C"/>
</dbReference>
<dbReference type="EMBL" id="JACPUR010000023">
    <property type="protein sequence ID" value="MBI3128068.1"/>
    <property type="molecule type" value="Genomic_DNA"/>
</dbReference>
<dbReference type="AlphaFoldDB" id="A0A932MNS5"/>
<comment type="subcellular location">
    <subcellularLocation>
        <location evidence="1">Membrane</location>
        <topology evidence="1">Single-pass membrane protein</topology>
    </subcellularLocation>
</comment>
<feature type="compositionally biased region" description="Gly residues" evidence="5">
    <location>
        <begin position="209"/>
        <end position="227"/>
    </location>
</feature>
<evidence type="ECO:0000313" key="7">
    <source>
        <dbReference type="Proteomes" id="UP000782312"/>
    </source>
</evidence>
<keyword evidence="4" id="KW-0472">Membrane</keyword>
<feature type="compositionally biased region" description="Basic and acidic residues" evidence="5">
    <location>
        <begin position="138"/>
        <end position="159"/>
    </location>
</feature>
<feature type="region of interest" description="Disordered" evidence="5">
    <location>
        <begin position="1"/>
        <end position="32"/>
    </location>
</feature>
<feature type="compositionally biased region" description="Basic and acidic residues" evidence="5">
    <location>
        <begin position="184"/>
        <end position="194"/>
    </location>
</feature>
<dbReference type="NCBIfam" id="TIGR01352">
    <property type="entry name" value="tonB_Cterm"/>
    <property type="match status" value="1"/>
</dbReference>
<feature type="compositionally biased region" description="Basic and acidic residues" evidence="5">
    <location>
        <begin position="112"/>
        <end position="129"/>
    </location>
</feature>
<dbReference type="GO" id="GO:0016020">
    <property type="term" value="C:membrane"/>
    <property type="evidence" value="ECO:0007669"/>
    <property type="project" value="UniProtKB-SubCell"/>
</dbReference>
<feature type="region of interest" description="Disordered" evidence="5">
    <location>
        <begin position="79"/>
        <end position="159"/>
    </location>
</feature>
<gene>
    <name evidence="6" type="ORF">HYZ11_10730</name>
</gene>
<proteinExistence type="predicted"/>
<evidence type="ECO:0000256" key="1">
    <source>
        <dbReference type="ARBA" id="ARBA00004167"/>
    </source>
</evidence>
<dbReference type="SUPFAM" id="SSF74653">
    <property type="entry name" value="TolA/TonB C-terminal domain"/>
    <property type="match status" value="1"/>
</dbReference>
<feature type="compositionally biased region" description="Low complexity" evidence="5">
    <location>
        <begin position="12"/>
        <end position="23"/>
    </location>
</feature>
<protein>
    <submittedName>
        <fullName evidence="6">Cell envelope integrity protein TolA</fullName>
    </submittedName>
</protein>
<evidence type="ECO:0000256" key="4">
    <source>
        <dbReference type="ARBA" id="ARBA00023136"/>
    </source>
</evidence>
<evidence type="ECO:0000256" key="3">
    <source>
        <dbReference type="ARBA" id="ARBA00022989"/>
    </source>
</evidence>